<name>A0A8H4WTW8_9HYPO</name>
<evidence type="ECO:0000313" key="2">
    <source>
        <dbReference type="EMBL" id="KAF4950643.1"/>
    </source>
</evidence>
<reference evidence="2" key="1">
    <citation type="journal article" date="2020" name="BMC Genomics">
        <title>Correction to: Identification and distribution of gene clusters required for synthesis of sphingolipid metabolism inhibitors in diverse species of the filamentous fungus Fusarium.</title>
        <authorList>
            <person name="Kim H.S."/>
            <person name="Lohmar J.M."/>
            <person name="Busman M."/>
            <person name="Brown D.W."/>
            <person name="Naumann T.A."/>
            <person name="Divon H.H."/>
            <person name="Lysoe E."/>
            <person name="Uhlig S."/>
            <person name="Proctor R.H."/>
        </authorList>
    </citation>
    <scope>NUCLEOTIDE SEQUENCE</scope>
    <source>
        <strain evidence="2">NRRL 45417</strain>
    </source>
</reference>
<evidence type="ECO:0000313" key="3">
    <source>
        <dbReference type="Proteomes" id="UP000604273"/>
    </source>
</evidence>
<comment type="caution">
    <text evidence="2">The sequence shown here is derived from an EMBL/GenBank/DDBJ whole genome shotgun (WGS) entry which is preliminary data.</text>
</comment>
<proteinExistence type="predicted"/>
<protein>
    <submittedName>
        <fullName evidence="2">Uncharacterized protein</fullName>
    </submittedName>
</protein>
<dbReference type="AlphaFoldDB" id="A0A8H4WTW8"/>
<feature type="region of interest" description="Disordered" evidence="1">
    <location>
        <begin position="415"/>
        <end position="443"/>
    </location>
</feature>
<evidence type="ECO:0000256" key="1">
    <source>
        <dbReference type="SAM" id="MobiDB-lite"/>
    </source>
</evidence>
<feature type="compositionally biased region" description="Acidic residues" evidence="1">
    <location>
        <begin position="419"/>
        <end position="436"/>
    </location>
</feature>
<dbReference type="EMBL" id="JABFAI010000201">
    <property type="protein sequence ID" value="KAF4950643.1"/>
    <property type="molecule type" value="Genomic_DNA"/>
</dbReference>
<dbReference type="Proteomes" id="UP000604273">
    <property type="component" value="Unassembled WGS sequence"/>
</dbReference>
<gene>
    <name evidence="2" type="ORF">FGADI_8047</name>
</gene>
<reference evidence="2" key="2">
    <citation type="submission" date="2020-05" db="EMBL/GenBank/DDBJ databases">
        <authorList>
            <person name="Kim H.-S."/>
            <person name="Proctor R.H."/>
            <person name="Brown D.W."/>
        </authorList>
    </citation>
    <scope>NUCLEOTIDE SEQUENCE</scope>
    <source>
        <strain evidence="2">NRRL 45417</strain>
    </source>
</reference>
<sequence>MDGPSRLPTPRGVTDKRYSLTKATNRINAEIEDEIFQLVTDLDEHVRESQNFRWQAVSTQKAQDRVRFNYRHFLQTINIINDGMTEEDIDKEILLGGQEKITMQCNTMAKIYNASSLPHNISFVVITEAMRYATQAFQLTNAAGMTMSKVGLPGLRQLVDFNMISVPSIEVAECHHLAWCIGRIFAARPGSLSRSDNKLSNSAKKPFLTSSQSFTINLCSLLPALAPEDHQESMRTNALTTSLSLRGQKIGYADALTFYSLRRRTANDLSRKIGKSAARSSMKHDPDSRTLEKYYLLLEDTLDVSCLALDELDGKEGGGHTKEMLKADSDLAIHVLTDERARKVHGPALNALMNQMMLGDENYPALASTKELRNYKRVDQHREMSQTEYNERVHRLERSRLGELVLKKALQNLAAPEPIDVDEGPSDEPPTAEDEATCDKGEPEANEDIWYVEAAKAFMQLILSNTMSEYQNLRKNGVPCPRCQDDDTIRQEIKNKRYYDATHLYDIERSKLHLPKYKWVRQITQAFEASGKERITCPYCKQPGKESSFFHVKALVKHITHGRFGAMTDCSVRMAGEGWEKHRESKSKTFRKNLERHMP</sequence>
<accession>A0A8H4WTW8</accession>
<dbReference type="OrthoDB" id="4809756at2759"/>
<organism evidence="2 3">
    <name type="scientific">Fusarium gaditjirri</name>
    <dbReference type="NCBI Taxonomy" id="282569"/>
    <lineage>
        <taxon>Eukaryota</taxon>
        <taxon>Fungi</taxon>
        <taxon>Dikarya</taxon>
        <taxon>Ascomycota</taxon>
        <taxon>Pezizomycotina</taxon>
        <taxon>Sordariomycetes</taxon>
        <taxon>Hypocreomycetidae</taxon>
        <taxon>Hypocreales</taxon>
        <taxon>Nectriaceae</taxon>
        <taxon>Fusarium</taxon>
        <taxon>Fusarium nisikadoi species complex</taxon>
    </lineage>
</organism>
<keyword evidence="3" id="KW-1185">Reference proteome</keyword>